<dbReference type="AlphaFoldDB" id="A0A0K2ULR5"/>
<name>A0A0K2ULR5_LEPSM</name>
<sequence>FYLLLITIKHLSTKKKKNTIIEEKNVIYKTIEAIANLRIIPYVLNKAPAPRPALLTSTNK</sequence>
<dbReference type="EMBL" id="HACA01021848">
    <property type="protein sequence ID" value="CDW39209.1"/>
    <property type="molecule type" value="Transcribed_RNA"/>
</dbReference>
<proteinExistence type="predicted"/>
<reference evidence="1" key="1">
    <citation type="submission" date="2014-05" db="EMBL/GenBank/DDBJ databases">
        <authorList>
            <person name="Chronopoulou M."/>
        </authorList>
    </citation>
    <scope>NUCLEOTIDE SEQUENCE</scope>
    <source>
        <tissue evidence="1">Whole organism</tissue>
    </source>
</reference>
<feature type="non-terminal residue" evidence="1">
    <location>
        <position position="1"/>
    </location>
</feature>
<protein>
    <submittedName>
        <fullName evidence="1">Uncharacterized protein</fullName>
    </submittedName>
</protein>
<evidence type="ECO:0000313" key="1">
    <source>
        <dbReference type="EMBL" id="CDW39209.1"/>
    </source>
</evidence>
<organism evidence="1">
    <name type="scientific">Lepeophtheirus salmonis</name>
    <name type="common">Salmon louse</name>
    <name type="synonym">Caligus salmonis</name>
    <dbReference type="NCBI Taxonomy" id="72036"/>
    <lineage>
        <taxon>Eukaryota</taxon>
        <taxon>Metazoa</taxon>
        <taxon>Ecdysozoa</taxon>
        <taxon>Arthropoda</taxon>
        <taxon>Crustacea</taxon>
        <taxon>Multicrustacea</taxon>
        <taxon>Hexanauplia</taxon>
        <taxon>Copepoda</taxon>
        <taxon>Siphonostomatoida</taxon>
        <taxon>Caligidae</taxon>
        <taxon>Lepeophtheirus</taxon>
    </lineage>
</organism>
<accession>A0A0K2ULR5</accession>